<dbReference type="InterPro" id="IPR036852">
    <property type="entry name" value="Peptidase_S8/S53_dom_sf"/>
</dbReference>
<feature type="active site" description="Charge relay system" evidence="6">
    <location>
        <position position="182"/>
    </location>
</feature>
<evidence type="ECO:0000256" key="1">
    <source>
        <dbReference type="ARBA" id="ARBA00011073"/>
    </source>
</evidence>
<dbReference type="InterPro" id="IPR022398">
    <property type="entry name" value="Peptidase_S8_His-AS"/>
</dbReference>
<accession>A0A2C5XWQ4</accession>
<feature type="active site" description="Charge relay system" evidence="6">
    <location>
        <position position="342"/>
    </location>
</feature>
<evidence type="ECO:0000256" key="6">
    <source>
        <dbReference type="PROSITE-ProRule" id="PRU01240"/>
    </source>
</evidence>
<dbReference type="PROSITE" id="PS00137">
    <property type="entry name" value="SUBTILASE_HIS"/>
    <property type="match status" value="1"/>
</dbReference>
<dbReference type="GO" id="GO:0004252">
    <property type="term" value="F:serine-type endopeptidase activity"/>
    <property type="evidence" value="ECO:0007669"/>
    <property type="project" value="UniProtKB-UniRule"/>
</dbReference>
<evidence type="ECO:0000313" key="12">
    <source>
        <dbReference type="Proteomes" id="UP000226431"/>
    </source>
</evidence>
<dbReference type="InterPro" id="IPR023827">
    <property type="entry name" value="Peptidase_S8_Asp-AS"/>
</dbReference>
<dbReference type="InterPro" id="IPR000209">
    <property type="entry name" value="Peptidase_S8/S53_dom"/>
</dbReference>
<feature type="domain" description="Inhibitor I9" evidence="10">
    <location>
        <begin position="68"/>
        <end position="103"/>
    </location>
</feature>
<evidence type="ECO:0000256" key="3">
    <source>
        <dbReference type="ARBA" id="ARBA00022729"/>
    </source>
</evidence>
<evidence type="ECO:0000259" key="10">
    <source>
        <dbReference type="Pfam" id="PF05922"/>
    </source>
</evidence>
<dbReference type="InterPro" id="IPR034193">
    <property type="entry name" value="PCSK9_ProteinaseK-like"/>
</dbReference>
<keyword evidence="12" id="KW-1185">Reference proteome</keyword>
<dbReference type="PRINTS" id="PR00723">
    <property type="entry name" value="SUBTILISIN"/>
</dbReference>
<evidence type="ECO:0000256" key="4">
    <source>
        <dbReference type="ARBA" id="ARBA00022801"/>
    </source>
</evidence>
<evidence type="ECO:0000259" key="9">
    <source>
        <dbReference type="Pfam" id="PF00082"/>
    </source>
</evidence>
<comment type="similarity">
    <text evidence="1 6 7">Belongs to the peptidase S8 family.</text>
</comment>
<dbReference type="Pfam" id="PF00082">
    <property type="entry name" value="Peptidase_S8"/>
    <property type="match status" value="1"/>
</dbReference>
<keyword evidence="4 6" id="KW-0378">Hydrolase</keyword>
<dbReference type="STRING" id="2004952.A0A2C5XWQ4"/>
<feature type="domain" description="Peptidase S8/S53" evidence="9">
    <location>
        <begin position="142"/>
        <end position="356"/>
    </location>
</feature>
<dbReference type="OrthoDB" id="19448at2759"/>
<comment type="caution">
    <text evidence="11">The sequence shown here is derived from an EMBL/GenBank/DDBJ whole genome shotgun (WGS) entry which is preliminary data.</text>
</comment>
<protein>
    <submittedName>
        <fullName evidence="11">Uncharacterized protein</fullName>
    </submittedName>
</protein>
<dbReference type="Gene3D" id="3.30.70.80">
    <property type="entry name" value="Peptidase S8 propeptide/proteinase inhibitor I9"/>
    <property type="match status" value="1"/>
</dbReference>
<evidence type="ECO:0000256" key="5">
    <source>
        <dbReference type="ARBA" id="ARBA00022825"/>
    </source>
</evidence>
<evidence type="ECO:0000256" key="8">
    <source>
        <dbReference type="SAM" id="SignalP"/>
    </source>
</evidence>
<dbReference type="CDD" id="cd04077">
    <property type="entry name" value="Peptidases_S8_PCSK9_ProteinaseK_like"/>
    <property type="match status" value="1"/>
</dbReference>
<dbReference type="PROSITE" id="PS00138">
    <property type="entry name" value="SUBTILASE_SER"/>
    <property type="match status" value="1"/>
</dbReference>
<feature type="active site" description="Charge relay system" evidence="6">
    <location>
        <position position="151"/>
    </location>
</feature>
<evidence type="ECO:0000256" key="2">
    <source>
        <dbReference type="ARBA" id="ARBA00022670"/>
    </source>
</evidence>
<dbReference type="InterPro" id="IPR050131">
    <property type="entry name" value="Peptidase_S8_subtilisin-like"/>
</dbReference>
<dbReference type="PROSITE" id="PS00136">
    <property type="entry name" value="SUBTILASE_ASP"/>
    <property type="match status" value="1"/>
</dbReference>
<dbReference type="PANTHER" id="PTHR43806">
    <property type="entry name" value="PEPTIDASE S8"/>
    <property type="match status" value="1"/>
</dbReference>
<proteinExistence type="inferred from homology"/>
<dbReference type="InterPro" id="IPR015500">
    <property type="entry name" value="Peptidase_S8_subtilisin-rel"/>
</dbReference>
<dbReference type="Pfam" id="PF05922">
    <property type="entry name" value="Inhibitor_I9"/>
    <property type="match status" value="1"/>
</dbReference>
<dbReference type="AlphaFoldDB" id="A0A2C5XWQ4"/>
<evidence type="ECO:0000313" key="11">
    <source>
        <dbReference type="EMBL" id="PHH70308.1"/>
    </source>
</evidence>
<dbReference type="InterPro" id="IPR010259">
    <property type="entry name" value="S8pro/Inhibitor_I9"/>
</dbReference>
<keyword evidence="5 6" id="KW-0720">Serine protease</keyword>
<dbReference type="SUPFAM" id="SSF52743">
    <property type="entry name" value="Subtilisin-like"/>
    <property type="match status" value="1"/>
</dbReference>
<dbReference type="InterPro" id="IPR023828">
    <property type="entry name" value="Peptidase_S8_Ser-AS"/>
</dbReference>
<dbReference type="PANTHER" id="PTHR43806:SF58">
    <property type="entry name" value="ALKALINE PROTEASE 1-RELATED"/>
    <property type="match status" value="1"/>
</dbReference>
<reference evidence="11 12" key="1">
    <citation type="submission" date="2017-06" db="EMBL/GenBank/DDBJ databases">
        <title>Ant-infecting Ophiocordyceps genomes reveal a high diversity of potential behavioral manipulation genes and a possible major role for enterotoxins.</title>
        <authorList>
            <person name="De Bekker C."/>
            <person name="Evans H.C."/>
            <person name="Brachmann A."/>
            <person name="Hughes D.P."/>
        </authorList>
    </citation>
    <scope>NUCLEOTIDE SEQUENCE [LARGE SCALE GENOMIC DNA]</scope>
    <source>
        <strain evidence="11 12">Map16</strain>
    </source>
</reference>
<keyword evidence="3 8" id="KW-0732">Signal</keyword>
<dbReference type="GO" id="GO:0006508">
    <property type="term" value="P:proteolysis"/>
    <property type="evidence" value="ECO:0007669"/>
    <property type="project" value="UniProtKB-KW"/>
</dbReference>
<dbReference type="InterPro" id="IPR037045">
    <property type="entry name" value="S8pro/Inhibitor_I9_sf"/>
</dbReference>
<dbReference type="Proteomes" id="UP000226431">
    <property type="component" value="Unassembled WGS sequence"/>
</dbReference>
<dbReference type="GO" id="GO:0005576">
    <property type="term" value="C:extracellular region"/>
    <property type="evidence" value="ECO:0007669"/>
    <property type="project" value="UniProtKB-ARBA"/>
</dbReference>
<dbReference type="EMBL" id="NJES01000643">
    <property type="protein sequence ID" value="PHH70308.1"/>
    <property type="molecule type" value="Genomic_DNA"/>
</dbReference>
<evidence type="ECO:0000256" key="7">
    <source>
        <dbReference type="RuleBase" id="RU003355"/>
    </source>
</evidence>
<dbReference type="PROSITE" id="PS51892">
    <property type="entry name" value="SUBTILASE"/>
    <property type="match status" value="1"/>
</dbReference>
<keyword evidence="2 6" id="KW-0645">Protease</keyword>
<dbReference type="SUPFAM" id="SSF54897">
    <property type="entry name" value="Protease propeptides/inhibitors"/>
    <property type="match status" value="1"/>
</dbReference>
<name>A0A2C5XWQ4_9HYPO</name>
<feature type="chain" id="PRO_5012993676" evidence="8">
    <location>
        <begin position="16"/>
        <end position="743"/>
    </location>
</feature>
<feature type="signal peptide" evidence="8">
    <location>
        <begin position="1"/>
        <end position="15"/>
    </location>
</feature>
<organism evidence="11 12">
    <name type="scientific">Ophiocordyceps camponoti-rufipedis</name>
    <dbReference type="NCBI Taxonomy" id="2004952"/>
    <lineage>
        <taxon>Eukaryota</taxon>
        <taxon>Fungi</taxon>
        <taxon>Dikarya</taxon>
        <taxon>Ascomycota</taxon>
        <taxon>Pezizomycotina</taxon>
        <taxon>Sordariomycetes</taxon>
        <taxon>Hypocreomycetidae</taxon>
        <taxon>Hypocreales</taxon>
        <taxon>Ophiocordycipitaceae</taxon>
        <taxon>Ophiocordyceps</taxon>
    </lineage>
</organism>
<dbReference type="Gene3D" id="3.40.50.200">
    <property type="entry name" value="Peptidase S8/S53 domain"/>
    <property type="match status" value="1"/>
</dbReference>
<sequence length="743" mass="81089">MHIPLILSLSALALAAQQPSKRAVKAPLLTTEGSEAIPGQYLVILKANTDASIRDEIISKLSNKADLIYESPMNGFAGKMEEHELEVVLNNEHVDYVSQDQVSSTAAILNLKLRGQEDWGLSRISHREMPRKPFYNLDESAGKGTCVYVLDTGIQDTHPVFGSRAEQIASFVKNETTDGNGHGTHVAGIVGGYGCGVAYQTQLFGIKILDDEGRGTLSQYLAGLNLINNDMHTRDCPKGFVVNYSAIMRSNRIVNDAFNHIIAQGAFVAVAAGNDGKDARMNSPASGTTACVVGAISDDMMLLHTATETASSWGPRVDVFAPGHEISSAWLGDTYRLQSGTSVAAPYVAGLAAYLGALEGISGNEALCSRIKELSTKDQIIRIPAGTPNRIAYNGIEEPSKADEGGIPAGLKDKLSSIRPSRNAGTCHFYLMNKCQGTDMFKGRYSEKGSTFDGPESHGLEIFNNKIRSFKCDGKLVRHRAHTTEHWAWSTETQETICTHLEALYVNLRLGPGRGQGTNDKIMLEFTGQPGNWHTIGENIAGGFDQWQQMDLSDMFHSPVVEVSRLRELRVNSIKTSWWGGDLWGLEGIDLKGRCAGNRILVDNKAFQFIKTEMTPSRPQGYVAGGYVAWRGITNPDDWKSRVPCSHLRLLNVQIRTADEYWAGTSNKIFVQVGGHNALVADSVFLNEQKSVTIDPVVAFDSALISVHDLTHITFSVSDGYSDEVKLESEPPPLLSCRRCGIR</sequence>
<gene>
    <name evidence="11" type="ORF">CDD80_6107</name>
</gene>